<reference evidence="2 3" key="1">
    <citation type="submission" date="2020-07" db="EMBL/GenBank/DDBJ databases">
        <title>Description of Kordia aestuariivivens sp. nov., isolated from a tidal flat.</title>
        <authorList>
            <person name="Park S."/>
            <person name="Yoon J.-H."/>
        </authorList>
    </citation>
    <scope>NUCLEOTIDE SEQUENCE [LARGE SCALE GENOMIC DNA]</scope>
    <source>
        <strain evidence="2 3">YSTF-M3</strain>
    </source>
</reference>
<evidence type="ECO:0000256" key="1">
    <source>
        <dbReference type="SAM" id="SignalP"/>
    </source>
</evidence>
<dbReference type="RefSeq" id="WP_187564260.1">
    <property type="nucleotide sequence ID" value="NZ_JACGWS010000017.1"/>
</dbReference>
<dbReference type="PROSITE" id="PS51257">
    <property type="entry name" value="PROKAR_LIPOPROTEIN"/>
    <property type="match status" value="1"/>
</dbReference>
<proteinExistence type="predicted"/>
<gene>
    <name evidence="2" type="ORF">H2O64_21285</name>
</gene>
<dbReference type="EMBL" id="JACGWS010000017">
    <property type="protein sequence ID" value="MBC8757217.1"/>
    <property type="molecule type" value="Genomic_DNA"/>
</dbReference>
<feature type="signal peptide" evidence="1">
    <location>
        <begin position="1"/>
        <end position="19"/>
    </location>
</feature>
<keyword evidence="1" id="KW-0732">Signal</keyword>
<organism evidence="2 3">
    <name type="scientific">Kordia aestuariivivens</name>
    <dbReference type="NCBI Taxonomy" id="2759037"/>
    <lineage>
        <taxon>Bacteria</taxon>
        <taxon>Pseudomonadati</taxon>
        <taxon>Bacteroidota</taxon>
        <taxon>Flavobacteriia</taxon>
        <taxon>Flavobacteriales</taxon>
        <taxon>Flavobacteriaceae</taxon>
        <taxon>Kordia</taxon>
    </lineage>
</organism>
<dbReference type="Proteomes" id="UP000619238">
    <property type="component" value="Unassembled WGS sequence"/>
</dbReference>
<accession>A0ABR7QF65</accession>
<keyword evidence="3" id="KW-1185">Reference proteome</keyword>
<protein>
    <recommendedName>
        <fullName evidence="4">Lipoprotein</fullName>
    </recommendedName>
</protein>
<sequence length="261" mass="30374">MKKNTFLILLLLLTFSCNSDDKKNIEKIHNLISQNKIDSALIVIKAEKKIKHDAVLSKFVKDKRKDINELIRLKHKAAKSYENIENSIIKSRSIEFVKEIMTSLSDSDFKKLKKGDLKTIFLKPQKLNDNFIGLMSSEAHNRDSFVKEIAEEASKKEAFLESRRKFLEDSRKEEIQKNTRKDNVEKQFNKRDGSHIKLTKFIKENMHDPSSYEHIETKYKDNKNYIFVTTKYRGKNAFGAKVITTTSINTDIDGNIIKVLK</sequence>
<evidence type="ECO:0008006" key="4">
    <source>
        <dbReference type="Google" id="ProtNLM"/>
    </source>
</evidence>
<evidence type="ECO:0000313" key="2">
    <source>
        <dbReference type="EMBL" id="MBC8757217.1"/>
    </source>
</evidence>
<name>A0ABR7QF65_9FLAO</name>
<feature type="chain" id="PRO_5046660030" description="Lipoprotein" evidence="1">
    <location>
        <begin position="20"/>
        <end position="261"/>
    </location>
</feature>
<evidence type="ECO:0000313" key="3">
    <source>
        <dbReference type="Proteomes" id="UP000619238"/>
    </source>
</evidence>
<comment type="caution">
    <text evidence="2">The sequence shown here is derived from an EMBL/GenBank/DDBJ whole genome shotgun (WGS) entry which is preliminary data.</text>
</comment>